<organism evidence="3 4">
    <name type="scientific">Angustibacter luteus</name>
    <dbReference type="NCBI Taxonomy" id="658456"/>
    <lineage>
        <taxon>Bacteria</taxon>
        <taxon>Bacillati</taxon>
        <taxon>Actinomycetota</taxon>
        <taxon>Actinomycetes</taxon>
        <taxon>Kineosporiales</taxon>
        <taxon>Kineosporiaceae</taxon>
    </lineage>
</organism>
<keyword evidence="4" id="KW-1185">Reference proteome</keyword>
<dbReference type="RefSeq" id="WP_345715853.1">
    <property type="nucleotide sequence ID" value="NZ_BAABFP010000004.1"/>
</dbReference>
<evidence type="ECO:0000256" key="1">
    <source>
        <dbReference type="SAM" id="MobiDB-lite"/>
    </source>
</evidence>
<feature type="region of interest" description="Disordered" evidence="1">
    <location>
        <begin position="129"/>
        <end position="152"/>
    </location>
</feature>
<reference evidence="4" key="1">
    <citation type="journal article" date="2019" name="Int. J. Syst. Evol. Microbiol.">
        <title>The Global Catalogue of Microorganisms (GCM) 10K type strain sequencing project: providing services to taxonomists for standard genome sequencing and annotation.</title>
        <authorList>
            <consortium name="The Broad Institute Genomics Platform"/>
            <consortium name="The Broad Institute Genome Sequencing Center for Infectious Disease"/>
            <person name="Wu L."/>
            <person name="Ma J."/>
        </authorList>
    </citation>
    <scope>NUCLEOTIDE SEQUENCE [LARGE SCALE GENOMIC DNA]</scope>
    <source>
        <strain evidence="4">KACC 14249</strain>
    </source>
</reference>
<proteinExistence type="predicted"/>
<dbReference type="SUPFAM" id="SSF140931">
    <property type="entry name" value="Fic-like"/>
    <property type="match status" value="1"/>
</dbReference>
<dbReference type="Proteomes" id="UP001596189">
    <property type="component" value="Unassembled WGS sequence"/>
</dbReference>
<dbReference type="Gene3D" id="1.10.3290.10">
    <property type="entry name" value="Fido-like domain"/>
    <property type="match status" value="1"/>
</dbReference>
<feature type="domain" description="Fido" evidence="2">
    <location>
        <begin position="107"/>
        <end position="252"/>
    </location>
</feature>
<dbReference type="EMBL" id="JBHSRD010000003">
    <property type="protein sequence ID" value="MFC6007046.1"/>
    <property type="molecule type" value="Genomic_DNA"/>
</dbReference>
<protein>
    <recommendedName>
        <fullName evidence="2">Fido domain-containing protein</fullName>
    </recommendedName>
</protein>
<sequence length="277" mass="28039">MDDATALRRLADLPGVAAAVDAARQACTELRWHQALRRRTAEARAETTARAARASAALDGAELPVDLVRDVLRGARPAPDDAVGRTVAGAVRAVDLAQSTGDVVRSAPLQALARLHTAAAAGLVPDEALGRPRQGAEQPLDLPGPGAAPRGTELADRLSGVSAVLSAPGEVPALLVAAIAHGELLTIRPFVAGNGVVARAVFRAVVVQRGLDPTGVAIPESALAASGLPPYVSALRGYASGTPDGVAQWLVGCADAVRRGAGYGVEVADAVLAGRLT</sequence>
<dbReference type="InterPro" id="IPR003812">
    <property type="entry name" value="Fido"/>
</dbReference>
<gene>
    <name evidence="3" type="ORF">ACFQDO_07875</name>
</gene>
<evidence type="ECO:0000259" key="2">
    <source>
        <dbReference type="PROSITE" id="PS51459"/>
    </source>
</evidence>
<name>A0ABW1JCK4_9ACTN</name>
<dbReference type="InterPro" id="IPR036597">
    <property type="entry name" value="Fido-like_dom_sf"/>
</dbReference>
<accession>A0ABW1JCK4</accession>
<evidence type="ECO:0000313" key="4">
    <source>
        <dbReference type="Proteomes" id="UP001596189"/>
    </source>
</evidence>
<evidence type="ECO:0000313" key="3">
    <source>
        <dbReference type="EMBL" id="MFC6007046.1"/>
    </source>
</evidence>
<dbReference type="PROSITE" id="PS51459">
    <property type="entry name" value="FIDO"/>
    <property type="match status" value="1"/>
</dbReference>
<comment type="caution">
    <text evidence="3">The sequence shown here is derived from an EMBL/GenBank/DDBJ whole genome shotgun (WGS) entry which is preliminary data.</text>
</comment>